<accession>A0A124HNA1</accession>
<name>A0A124HNA1_STRCK</name>
<proteinExistence type="predicted"/>
<gene>
    <name evidence="1" type="ORF">AQJ11_13130</name>
</gene>
<organism evidence="1 2">
    <name type="scientific">Streptomyces corchorusii</name>
    <name type="common">Streptomyces chibaensis</name>
    <dbReference type="NCBI Taxonomy" id="1903"/>
    <lineage>
        <taxon>Bacteria</taxon>
        <taxon>Bacillati</taxon>
        <taxon>Actinomycetota</taxon>
        <taxon>Actinomycetes</taxon>
        <taxon>Kitasatosporales</taxon>
        <taxon>Streptomycetaceae</taxon>
        <taxon>Streptomyces</taxon>
    </lineage>
</organism>
<dbReference type="AlphaFoldDB" id="A0A124HNA1"/>
<evidence type="ECO:0000313" key="1">
    <source>
        <dbReference type="EMBL" id="KUN28452.1"/>
    </source>
</evidence>
<evidence type="ECO:0000313" key="2">
    <source>
        <dbReference type="Proteomes" id="UP000053398"/>
    </source>
</evidence>
<sequence>MSWSMAAGEAVSALRRRFIGLPWHDYVGSRLPADSTQVSAEPPEECPGQEGNTWATLYMLGKGRAEPGWEAGVAWTLPWIENIADQLTEDRSVAAVRAECPVEGIRRGMDAARADAEGCQPSP</sequence>
<dbReference type="Proteomes" id="UP000053398">
    <property type="component" value="Unassembled WGS sequence"/>
</dbReference>
<dbReference type="EMBL" id="LMWP01000014">
    <property type="protein sequence ID" value="KUN28452.1"/>
    <property type="molecule type" value="Genomic_DNA"/>
</dbReference>
<protein>
    <submittedName>
        <fullName evidence="1">Uncharacterized protein</fullName>
    </submittedName>
</protein>
<comment type="caution">
    <text evidence="1">The sequence shown here is derived from an EMBL/GenBank/DDBJ whole genome shotgun (WGS) entry which is preliminary data.</text>
</comment>
<keyword evidence="2" id="KW-1185">Reference proteome</keyword>
<reference evidence="1 2" key="1">
    <citation type="submission" date="2015-10" db="EMBL/GenBank/DDBJ databases">
        <title>Draft genome sequence of Streptomyces corchorusii DSM 40340, type strain for the species Streptomyces corchorusii.</title>
        <authorList>
            <person name="Ruckert C."/>
            <person name="Winkler A."/>
            <person name="Kalinowski J."/>
            <person name="Kampfer P."/>
            <person name="Glaeser S."/>
        </authorList>
    </citation>
    <scope>NUCLEOTIDE SEQUENCE [LARGE SCALE GENOMIC DNA]</scope>
    <source>
        <strain evidence="1 2">DSM 40340</strain>
    </source>
</reference>